<evidence type="ECO:0000313" key="1">
    <source>
        <dbReference type="EMBL" id="KAJ2980651.1"/>
    </source>
</evidence>
<sequence length="373" mass="40442">MLFRVVVRPHIAEALEISEGPCGGIVRFAADVLSRMGNWPAARMAASLRLTAAAQSDDVDQTYRRTEVATVNIVCTTHIVALASRSISCHNTKPSGVIDVSIGQPAIVLVAPIALIATALCSGHAPYRGDRRGRLLAPPMWIILPDDLANTASKTSAHATIAHENQASHDACTDSVLLKQCHYQLEHIWPTARYLNDVENVPYVTPCGLKVSRPNGNESNDDLDGLTRAHLNPGRANGPQAACVALHAISRRQTFTAYPIVCHAADKMSPVKHIPGPEPMSILPSPPHLPLSPEPAYPQQYTNRQPDPNMKTVIASSWRVLEQPPPPTLREILEAYKARGDGDREMLLAMLNAKSSEDQVTPRILCDSAPHNA</sequence>
<dbReference type="EMBL" id="JANSHE010004125">
    <property type="protein sequence ID" value="KAJ2980651.1"/>
    <property type="molecule type" value="Genomic_DNA"/>
</dbReference>
<gene>
    <name evidence="1" type="ORF">NUW54_g10976</name>
</gene>
<proteinExistence type="predicted"/>
<accession>A0ACC1NQ56</accession>
<evidence type="ECO:0000313" key="2">
    <source>
        <dbReference type="Proteomes" id="UP001144978"/>
    </source>
</evidence>
<comment type="caution">
    <text evidence="1">The sequence shown here is derived from an EMBL/GenBank/DDBJ whole genome shotgun (WGS) entry which is preliminary data.</text>
</comment>
<keyword evidence="2" id="KW-1185">Reference proteome</keyword>
<dbReference type="Proteomes" id="UP001144978">
    <property type="component" value="Unassembled WGS sequence"/>
</dbReference>
<protein>
    <submittedName>
        <fullName evidence="1">Uncharacterized protein</fullName>
    </submittedName>
</protein>
<name>A0ACC1NQ56_9APHY</name>
<reference evidence="1" key="1">
    <citation type="submission" date="2022-08" db="EMBL/GenBank/DDBJ databases">
        <title>Genome Sequence of Pycnoporus sanguineus.</title>
        <authorList>
            <person name="Buettner E."/>
        </authorList>
    </citation>
    <scope>NUCLEOTIDE SEQUENCE</scope>
    <source>
        <strain evidence="1">CG-C14</strain>
    </source>
</reference>
<organism evidence="1 2">
    <name type="scientific">Trametes sanguinea</name>
    <dbReference type="NCBI Taxonomy" id="158606"/>
    <lineage>
        <taxon>Eukaryota</taxon>
        <taxon>Fungi</taxon>
        <taxon>Dikarya</taxon>
        <taxon>Basidiomycota</taxon>
        <taxon>Agaricomycotina</taxon>
        <taxon>Agaricomycetes</taxon>
        <taxon>Polyporales</taxon>
        <taxon>Polyporaceae</taxon>
        <taxon>Trametes</taxon>
    </lineage>
</organism>